<reference evidence="2 3" key="1">
    <citation type="submission" date="2019-12" db="EMBL/GenBank/DDBJ databases">
        <title>The genome of Stappia indica PHM037.</title>
        <authorList>
            <person name="Kacar D."/>
            <person name="Galan B."/>
            <person name="Canedo L."/>
            <person name="Rodriguez P."/>
            <person name="de la Calle F."/>
            <person name="Garcia J.L."/>
        </authorList>
    </citation>
    <scope>NUCLEOTIDE SEQUENCE [LARGE SCALE GENOMIC DNA]</scope>
    <source>
        <strain evidence="2 3">PHM037</strain>
    </source>
</reference>
<protein>
    <submittedName>
        <fullName evidence="2">Uncharacterized protein</fullName>
    </submittedName>
</protein>
<evidence type="ECO:0000313" key="2">
    <source>
        <dbReference type="EMBL" id="QGZ33943.1"/>
    </source>
</evidence>
<name>A0A857C4R9_9HYPH</name>
<dbReference type="KEGG" id="siw:GH266_05105"/>
<evidence type="ECO:0000256" key="1">
    <source>
        <dbReference type="SAM" id="MobiDB-lite"/>
    </source>
</evidence>
<dbReference type="Proteomes" id="UP000435648">
    <property type="component" value="Chromosome"/>
</dbReference>
<accession>A0A857C4R9</accession>
<proteinExistence type="predicted"/>
<feature type="region of interest" description="Disordered" evidence="1">
    <location>
        <begin position="1"/>
        <end position="27"/>
    </location>
</feature>
<dbReference type="RefSeq" id="WP_158192933.1">
    <property type="nucleotide sequence ID" value="NZ_CP046908.1"/>
</dbReference>
<feature type="compositionally biased region" description="Basic and acidic residues" evidence="1">
    <location>
        <begin position="1"/>
        <end position="12"/>
    </location>
</feature>
<organism evidence="2 3">
    <name type="scientific">Stappia indica</name>
    <dbReference type="NCBI Taxonomy" id="538381"/>
    <lineage>
        <taxon>Bacteria</taxon>
        <taxon>Pseudomonadati</taxon>
        <taxon>Pseudomonadota</taxon>
        <taxon>Alphaproteobacteria</taxon>
        <taxon>Hyphomicrobiales</taxon>
        <taxon>Stappiaceae</taxon>
        <taxon>Stappia</taxon>
    </lineage>
</organism>
<dbReference type="OrthoDB" id="8449649at2"/>
<evidence type="ECO:0000313" key="3">
    <source>
        <dbReference type="Proteomes" id="UP000435648"/>
    </source>
</evidence>
<dbReference type="AlphaFoldDB" id="A0A857C4R9"/>
<dbReference type="EMBL" id="CP046908">
    <property type="protein sequence ID" value="QGZ33943.1"/>
    <property type="molecule type" value="Genomic_DNA"/>
</dbReference>
<gene>
    <name evidence="2" type="ORF">GH266_05105</name>
</gene>
<sequence>MERPRTTPETARKAQGAPPRPSSPKLTATAAEVAAMLGIAEGTFREKRARLEAAHGFPPRLPGCNAWSLPAVRRWIATNGGTYLPSDMHPLHTVDAGPLSLDTLSPDASQLLADYGRKSA</sequence>